<dbReference type="PATRIC" id="fig|1706438.3.peg.723"/>
<dbReference type="PATRIC" id="fig|1706436.3.peg.675"/>
<evidence type="ECO:0000313" key="15">
    <source>
        <dbReference type="Proteomes" id="UP000091929"/>
    </source>
</evidence>
<evidence type="ECO:0000259" key="11">
    <source>
        <dbReference type="Pfam" id="PF03725"/>
    </source>
</evidence>
<comment type="caution">
    <text evidence="14">The sequence shown here is derived from an EMBL/GenBank/DDBJ whole genome shotgun (WGS) entry which is preliminary data.</text>
</comment>
<dbReference type="InterPro" id="IPR001247">
    <property type="entry name" value="ExoRNase_PH_dom1"/>
</dbReference>
<protein>
    <recommendedName>
        <fullName evidence="9">Exosome complex component Rrp41</fullName>
        <ecNumber evidence="9">3.1.13.-</ecNumber>
    </recommendedName>
</protein>
<dbReference type="InterPro" id="IPR011807">
    <property type="entry name" value="Rrp41"/>
</dbReference>
<feature type="domain" description="Exoribonuclease phosphorolytic" evidence="11">
    <location>
        <begin position="156"/>
        <end position="218"/>
    </location>
</feature>
<dbReference type="EMBL" id="LNGE01000013">
    <property type="protein sequence ID" value="KYC45677.1"/>
    <property type="molecule type" value="Genomic_DNA"/>
</dbReference>
<dbReference type="EMBL" id="LNJC01000011">
    <property type="protein sequence ID" value="KYC50586.1"/>
    <property type="molecule type" value="Genomic_DNA"/>
</dbReference>
<dbReference type="GO" id="GO:0010467">
    <property type="term" value="P:gene expression"/>
    <property type="evidence" value="ECO:0007669"/>
    <property type="project" value="UniProtKB-ARBA"/>
</dbReference>
<evidence type="ECO:0000256" key="5">
    <source>
        <dbReference type="ARBA" id="ARBA00022835"/>
    </source>
</evidence>
<comment type="similarity">
    <text evidence="9">Belongs to the RNase PH family. Rrp41 subfamily.</text>
</comment>
<dbReference type="InterPro" id="IPR027408">
    <property type="entry name" value="PNPase/RNase_PH_dom_sf"/>
</dbReference>
<evidence type="ECO:0000259" key="10">
    <source>
        <dbReference type="Pfam" id="PF01138"/>
    </source>
</evidence>
<dbReference type="GO" id="GO:0016075">
    <property type="term" value="P:rRNA catabolic process"/>
    <property type="evidence" value="ECO:0007669"/>
    <property type="project" value="TreeGrafter"/>
</dbReference>
<dbReference type="SUPFAM" id="SSF55666">
    <property type="entry name" value="Ribonuclease PH domain 2-like"/>
    <property type="match status" value="1"/>
</dbReference>
<proteinExistence type="inferred from homology"/>
<dbReference type="Gene3D" id="3.30.230.70">
    <property type="entry name" value="GHMP Kinase, N-terminal domain"/>
    <property type="match status" value="1"/>
</dbReference>
<sequence length="242" mass="26976">MEKDIKFFTNGKRIDGRAIDELRNIKIEVGVFKRADGSSYIEWGGNKIYCAVYGPREAYPRFLQKSDRAILKCRYNMASFAVEERKRPGPSRRGVEIGKVTQGALEPALLLENFPKCMVEVNIEVIQADAGTRCAGITAASVALANAGIPMKELVPACAAGKVEDKIVLDLCKEEDNYGQADLPLALLPRRNEFSLLQMDGDLTEEQLEEALDLGRKGCLQVYEIQKEALKKKYITEDVLNE</sequence>
<evidence type="ECO:0000256" key="9">
    <source>
        <dbReference type="HAMAP-Rule" id="MF_00591"/>
    </source>
</evidence>
<evidence type="ECO:0000256" key="8">
    <source>
        <dbReference type="ARBA" id="ARBA00062149"/>
    </source>
</evidence>
<dbReference type="PANTHER" id="PTHR11953:SF0">
    <property type="entry name" value="EXOSOME COMPLEX COMPONENT RRP41"/>
    <property type="match status" value="1"/>
</dbReference>
<evidence type="ECO:0000256" key="2">
    <source>
        <dbReference type="ARBA" id="ARBA00022490"/>
    </source>
</evidence>
<dbReference type="CDD" id="cd11366">
    <property type="entry name" value="RNase_PH_archRRP41"/>
    <property type="match status" value="1"/>
</dbReference>
<feature type="domain" description="Exoribonuclease phosphorolytic" evidence="10">
    <location>
        <begin position="21"/>
        <end position="150"/>
    </location>
</feature>
<evidence type="ECO:0000313" key="16">
    <source>
        <dbReference type="Proteomes" id="UP000092401"/>
    </source>
</evidence>
<comment type="function">
    <text evidence="9">Catalytic component of the exosome, which is a complex involved in RNA degradation. Has 3'-&gt;5' exoribonuclease activity. Can also synthesize heteropolymeric RNA-tails.</text>
</comment>
<dbReference type="NCBIfam" id="TIGR02065">
    <property type="entry name" value="ECX1"/>
    <property type="match status" value="1"/>
</dbReference>
<reference evidence="15 16" key="1">
    <citation type="journal article" date="2016" name="ISME J.">
        <title>Chasing the elusive Euryarchaeota class WSA2: genomes reveal a uniquely fastidious methyl-reducing methanogen.</title>
        <authorList>
            <person name="Nobu M.K."/>
            <person name="Narihiro T."/>
            <person name="Kuroda K."/>
            <person name="Mei R."/>
            <person name="Liu W.T."/>
        </authorList>
    </citation>
    <scope>NUCLEOTIDE SEQUENCE [LARGE SCALE GENOMIC DNA]</scope>
    <source>
        <strain evidence="12">B03fssc0709_Meth_Bin005</strain>
        <strain evidence="13">B15fssc0709_Meth_Bin003</strain>
        <strain evidence="14">BMIXfssc0709_Meth_Bin006</strain>
    </source>
</reference>
<evidence type="ECO:0000313" key="14">
    <source>
        <dbReference type="EMBL" id="KYC50586.1"/>
    </source>
</evidence>
<dbReference type="Proteomes" id="UP000092403">
    <property type="component" value="Unassembled WGS sequence"/>
</dbReference>
<accession>A0A150IL69</accession>
<dbReference type="PATRIC" id="fig|1706437.3.peg.749"/>
<dbReference type="InterPro" id="IPR050080">
    <property type="entry name" value="RNase_PH"/>
</dbReference>
<evidence type="ECO:0000313" key="12">
    <source>
        <dbReference type="EMBL" id="KYC45677.1"/>
    </source>
</evidence>
<dbReference type="SUPFAM" id="SSF54211">
    <property type="entry name" value="Ribosomal protein S5 domain 2-like"/>
    <property type="match status" value="1"/>
</dbReference>
<evidence type="ECO:0000313" key="17">
    <source>
        <dbReference type="Proteomes" id="UP000092403"/>
    </source>
</evidence>
<evidence type="ECO:0000256" key="7">
    <source>
        <dbReference type="ARBA" id="ARBA00058924"/>
    </source>
</evidence>
<comment type="function">
    <text evidence="7">Catalytic component of the exosome, which is a complex involved in RNA degradation. Has 3'-&gt;5' exoribonuclease activity. Can also synthesize heteromeric RNA-tails.</text>
</comment>
<comment type="subunit">
    <text evidence="8 9">Component of the archaeal exosome complex. Forms a hexameric ring-like arrangement composed of 3 Rrp41-Rrp42 heterodimers. The hexameric ring associates with a trimer of Rrp4 and/or Csl4 subunits.</text>
</comment>
<dbReference type="FunFam" id="3.30.230.70:FF:000004">
    <property type="entry name" value="Exosome complex component Rrp41"/>
    <property type="match status" value="1"/>
</dbReference>
<keyword evidence="3 9" id="KW-0540">Nuclease</keyword>
<evidence type="ECO:0000256" key="3">
    <source>
        <dbReference type="ARBA" id="ARBA00022722"/>
    </source>
</evidence>
<keyword evidence="5 9" id="KW-0271">Exosome</keyword>
<dbReference type="HAMAP" id="MF_00591">
    <property type="entry name" value="Exosome_Rrp41"/>
    <property type="match status" value="1"/>
</dbReference>
<evidence type="ECO:0000256" key="4">
    <source>
        <dbReference type="ARBA" id="ARBA00022801"/>
    </source>
</evidence>
<accession>A0A150ISX7</accession>
<keyword evidence="6 9" id="KW-0269">Exonuclease</keyword>
<name>A0A150J048_9EURY</name>
<keyword evidence="2 9" id="KW-0963">Cytoplasm</keyword>
<dbReference type="Pfam" id="PF03725">
    <property type="entry name" value="RNase_PH_C"/>
    <property type="match status" value="1"/>
</dbReference>
<dbReference type="AlphaFoldDB" id="A0A150J048"/>
<organism evidence="14 17">
    <name type="scientific">Candidatus Methanofastidiosum methylothiophilum</name>
    <dbReference type="NCBI Taxonomy" id="1705564"/>
    <lineage>
        <taxon>Archaea</taxon>
        <taxon>Methanobacteriati</taxon>
        <taxon>Methanobacteriota</taxon>
        <taxon>Stenosarchaea group</taxon>
        <taxon>Candidatus Methanofastidiosia</taxon>
        <taxon>Candidatus Methanofastidiosales</taxon>
        <taxon>Candidatus Methanofastidiosaceae</taxon>
        <taxon>Candidatus Methanofastidiosum</taxon>
    </lineage>
</organism>
<evidence type="ECO:0000256" key="6">
    <source>
        <dbReference type="ARBA" id="ARBA00022839"/>
    </source>
</evidence>
<evidence type="ECO:0000313" key="13">
    <source>
        <dbReference type="EMBL" id="KYC47968.1"/>
    </source>
</evidence>
<comment type="subcellular location">
    <subcellularLocation>
        <location evidence="1 9">Cytoplasm</location>
    </subcellularLocation>
</comment>
<dbReference type="EMBL" id="LNGF01000013">
    <property type="protein sequence ID" value="KYC47968.1"/>
    <property type="molecule type" value="Genomic_DNA"/>
</dbReference>
<dbReference type="GO" id="GO:0000177">
    <property type="term" value="C:cytoplasmic exosome (RNase complex)"/>
    <property type="evidence" value="ECO:0007669"/>
    <property type="project" value="TreeGrafter"/>
</dbReference>
<keyword evidence="4 9" id="KW-0378">Hydrolase</keyword>
<gene>
    <name evidence="9" type="primary">rrp41</name>
    <name evidence="12" type="ORF">APG10_00668</name>
    <name evidence="13" type="ORF">APG11_00743</name>
    <name evidence="14" type="ORF">APG12_00720</name>
</gene>
<evidence type="ECO:0000256" key="1">
    <source>
        <dbReference type="ARBA" id="ARBA00004496"/>
    </source>
</evidence>
<dbReference type="PANTHER" id="PTHR11953">
    <property type="entry name" value="EXOSOME COMPLEX COMPONENT"/>
    <property type="match status" value="1"/>
</dbReference>
<dbReference type="GO" id="GO:0000175">
    <property type="term" value="F:3'-5'-RNA exonuclease activity"/>
    <property type="evidence" value="ECO:0007669"/>
    <property type="project" value="UniProtKB-UniRule"/>
</dbReference>
<dbReference type="GO" id="GO:0000956">
    <property type="term" value="P:nuclear-transcribed mRNA catabolic process"/>
    <property type="evidence" value="ECO:0007669"/>
    <property type="project" value="UniProtKB-ARBA"/>
</dbReference>
<dbReference type="Proteomes" id="UP000092401">
    <property type="component" value="Unassembled WGS sequence"/>
</dbReference>
<dbReference type="InterPro" id="IPR036345">
    <property type="entry name" value="ExoRNase_PH_dom2_sf"/>
</dbReference>
<dbReference type="InterPro" id="IPR020568">
    <property type="entry name" value="Ribosomal_Su5_D2-typ_SF"/>
</dbReference>
<dbReference type="GO" id="GO:0003723">
    <property type="term" value="F:RNA binding"/>
    <property type="evidence" value="ECO:0007669"/>
    <property type="project" value="TreeGrafter"/>
</dbReference>
<dbReference type="EC" id="3.1.13.-" evidence="9"/>
<dbReference type="InterPro" id="IPR015847">
    <property type="entry name" value="ExoRNase_PH_dom2"/>
</dbReference>
<accession>A0A150J048</accession>
<dbReference type="Pfam" id="PF01138">
    <property type="entry name" value="RNase_PH"/>
    <property type="match status" value="1"/>
</dbReference>
<dbReference type="Proteomes" id="UP000091929">
    <property type="component" value="Unassembled WGS sequence"/>
</dbReference>